<reference evidence="1 2" key="1">
    <citation type="journal article" date="2012" name="Nature">
        <title>The bonobo genome compared with the chimpanzee and human genomes.</title>
        <authorList>
            <person name="Prufer K."/>
            <person name="Munch K."/>
            <person name="Hellmann I."/>
            <person name="Akagi K."/>
            <person name="Miller J.R."/>
            <person name="Walenz B."/>
            <person name="Koren S."/>
            <person name="Sutton G."/>
            <person name="Kodira C."/>
            <person name="Winer R."/>
            <person name="Knight J.R."/>
            <person name="Mullikin J.C."/>
            <person name="Meader S.J."/>
            <person name="Ponting C.P."/>
            <person name="Lunter G."/>
            <person name="Higashino S."/>
            <person name="Hobolth A."/>
            <person name="Dutheil J."/>
            <person name="Karakoc E."/>
            <person name="Alkan C."/>
            <person name="Sajjadian S."/>
            <person name="Catacchio C.R."/>
            <person name="Ventura M."/>
            <person name="Marques-Bonet T."/>
            <person name="Eichler E.E."/>
            <person name="Andre C."/>
            <person name="Atencia R."/>
            <person name="Mugisha L."/>
            <person name="Junhold J."/>
            <person name="Patterson N."/>
            <person name="Siebauer M."/>
            <person name="Good J.M."/>
            <person name="Fischer A."/>
            <person name="Ptak S.E."/>
            <person name="Lachmann M."/>
            <person name="Symer D.E."/>
            <person name="Mailund T."/>
            <person name="Schierup M.H."/>
            <person name="Andres A.M."/>
            <person name="Kelso J."/>
            <person name="Paabo S."/>
        </authorList>
    </citation>
    <scope>NUCLEOTIDE SEQUENCE [LARGE SCALE GENOMIC DNA]</scope>
</reference>
<name>A0A2R9AG05_PANPA</name>
<dbReference type="PANTHER" id="PTHR15420:SF2">
    <property type="entry name" value="CYTOCHROME B-C1 COMPLEX SUBUNIT 10"/>
    <property type="match status" value="1"/>
</dbReference>
<dbReference type="GO" id="GO:0006122">
    <property type="term" value="P:mitochondrial electron transport, ubiquinol to cytochrome c"/>
    <property type="evidence" value="ECO:0007669"/>
    <property type="project" value="InterPro"/>
</dbReference>
<dbReference type="Proteomes" id="UP000240080">
    <property type="component" value="Chromosome 19"/>
</dbReference>
<dbReference type="AlphaFoldDB" id="A0A2R9AG05"/>
<dbReference type="GeneTree" id="ENSGT00910000146348"/>
<dbReference type="EMBL" id="AJFE02012729">
    <property type="status" value="NOT_ANNOTATED_CDS"/>
    <property type="molecule type" value="Genomic_DNA"/>
</dbReference>
<proteinExistence type="predicted"/>
<keyword evidence="2" id="KW-1185">Reference proteome</keyword>
<accession>A0A2R9AG05</accession>
<dbReference type="Bgee" id="ENSPPAG00000030284">
    <property type="expression patterns" value="Expressed in heart and 6 other cell types or tissues"/>
</dbReference>
<dbReference type="Ensembl" id="ENSPPAT00000036947.1">
    <property type="protein sequence ID" value="ENSPPAP00000014267.1"/>
    <property type="gene ID" value="ENSPPAG00000030284.1"/>
</dbReference>
<dbReference type="EMBL" id="AJFE02012730">
    <property type="status" value="NOT_ANNOTATED_CDS"/>
    <property type="molecule type" value="Genomic_DNA"/>
</dbReference>
<dbReference type="OMA" id="NYTGPSH"/>
<sequence length="79" mass="8512">MASLRRIINYTNPSQTALVPGGASSSHLSTCCIWSSPSLRMDERKPTAQLQASYVSENSLDILMHVALNLTETCSVPGC</sequence>
<organism evidence="1 2">
    <name type="scientific">Pan paniscus</name>
    <name type="common">Pygmy chimpanzee</name>
    <name type="synonym">Bonobo</name>
    <dbReference type="NCBI Taxonomy" id="9597"/>
    <lineage>
        <taxon>Eukaryota</taxon>
        <taxon>Metazoa</taxon>
        <taxon>Chordata</taxon>
        <taxon>Craniata</taxon>
        <taxon>Vertebrata</taxon>
        <taxon>Euteleostomi</taxon>
        <taxon>Mammalia</taxon>
        <taxon>Eutheria</taxon>
        <taxon>Euarchontoglires</taxon>
        <taxon>Primates</taxon>
        <taxon>Haplorrhini</taxon>
        <taxon>Catarrhini</taxon>
        <taxon>Hominidae</taxon>
        <taxon>Pan</taxon>
    </lineage>
</organism>
<dbReference type="PANTHER" id="PTHR15420">
    <property type="entry name" value="UBIQUINOL-CYTOCHROME C REDUCTASE COMPLEX 6.4 KD PROTEIN"/>
    <property type="match status" value="1"/>
</dbReference>
<reference evidence="1" key="3">
    <citation type="submission" date="2025-09" db="UniProtKB">
        <authorList>
            <consortium name="Ensembl"/>
        </authorList>
    </citation>
    <scope>IDENTIFICATION</scope>
</reference>
<protein>
    <submittedName>
        <fullName evidence="1">Uncharacterized protein</fullName>
    </submittedName>
</protein>
<dbReference type="InterPro" id="IPR015089">
    <property type="entry name" value="UQCR"/>
</dbReference>
<dbReference type="GO" id="GO:0005743">
    <property type="term" value="C:mitochondrial inner membrane"/>
    <property type="evidence" value="ECO:0007669"/>
    <property type="project" value="TreeGrafter"/>
</dbReference>
<reference evidence="1" key="2">
    <citation type="submission" date="2025-08" db="UniProtKB">
        <authorList>
            <consortium name="Ensembl"/>
        </authorList>
    </citation>
    <scope>IDENTIFICATION</scope>
</reference>
<evidence type="ECO:0000313" key="2">
    <source>
        <dbReference type="Proteomes" id="UP000240080"/>
    </source>
</evidence>
<evidence type="ECO:0000313" key="1">
    <source>
        <dbReference type="Ensembl" id="ENSPPAP00000014267.1"/>
    </source>
</evidence>